<comment type="caution">
    <text evidence="1">The sequence shown here is derived from an EMBL/GenBank/DDBJ whole genome shotgun (WGS) entry which is preliminary data.</text>
</comment>
<name>A0A117LAZ5_9THEO</name>
<dbReference type="EMBL" id="LGFO01000262">
    <property type="protein sequence ID" value="KUK35770.1"/>
    <property type="molecule type" value="Genomic_DNA"/>
</dbReference>
<organism evidence="1 2">
    <name type="scientific">Thermacetogenium phaeum</name>
    <dbReference type="NCBI Taxonomy" id="85874"/>
    <lineage>
        <taxon>Bacteria</taxon>
        <taxon>Bacillati</taxon>
        <taxon>Bacillota</taxon>
        <taxon>Clostridia</taxon>
        <taxon>Thermoanaerobacterales</taxon>
        <taxon>Thermoanaerobacteraceae</taxon>
        <taxon>Thermacetogenium</taxon>
    </lineage>
</organism>
<dbReference type="AlphaFoldDB" id="A0A117LAZ5"/>
<sequence length="74" mass="8080">MAAAFGLGPPWGLQPSLKALVEDAGIDFDSFIAALEEGLTDEETALRFGVTENTVKYLREHFEKYGLDSVMGQD</sequence>
<evidence type="ECO:0000313" key="2">
    <source>
        <dbReference type="Proteomes" id="UP000053326"/>
    </source>
</evidence>
<dbReference type="Proteomes" id="UP000053326">
    <property type="component" value="Unassembled WGS sequence"/>
</dbReference>
<gene>
    <name evidence="1" type="ORF">XD66_1521</name>
</gene>
<evidence type="ECO:0000313" key="1">
    <source>
        <dbReference type="EMBL" id="KUK35770.1"/>
    </source>
</evidence>
<evidence type="ECO:0008006" key="3">
    <source>
        <dbReference type="Google" id="ProtNLM"/>
    </source>
</evidence>
<protein>
    <recommendedName>
        <fullName evidence="3">Helix-turn-helix domain-containing protein</fullName>
    </recommendedName>
</protein>
<proteinExistence type="predicted"/>
<accession>A0A117LAZ5</accession>
<reference evidence="2" key="1">
    <citation type="journal article" date="2015" name="MBio">
        <title>Genome-Resolved Metagenomic Analysis Reveals Roles for Candidate Phyla and Other Microbial Community Members in Biogeochemical Transformations in Oil Reservoirs.</title>
        <authorList>
            <person name="Hu P."/>
            <person name="Tom L."/>
            <person name="Singh A."/>
            <person name="Thomas B.C."/>
            <person name="Baker B.J."/>
            <person name="Piceno Y.M."/>
            <person name="Andersen G.L."/>
            <person name="Banfield J.F."/>
        </authorList>
    </citation>
    <scope>NUCLEOTIDE SEQUENCE [LARGE SCALE GENOMIC DNA]</scope>
</reference>